<feature type="region of interest" description="Disordered" evidence="1">
    <location>
        <begin position="229"/>
        <end position="324"/>
    </location>
</feature>
<organism evidence="3 4">
    <name type="scientific">Orbilia oligospora</name>
    <name type="common">Nematode-trapping fungus</name>
    <name type="synonym">Arthrobotrys oligospora</name>
    <dbReference type="NCBI Taxonomy" id="2813651"/>
    <lineage>
        <taxon>Eukaryota</taxon>
        <taxon>Fungi</taxon>
        <taxon>Dikarya</taxon>
        <taxon>Ascomycota</taxon>
        <taxon>Pezizomycotina</taxon>
        <taxon>Orbiliomycetes</taxon>
        <taxon>Orbiliales</taxon>
        <taxon>Orbiliaceae</taxon>
        <taxon>Orbilia</taxon>
    </lineage>
</organism>
<feature type="compositionally biased region" description="Basic and acidic residues" evidence="1">
    <location>
        <begin position="283"/>
        <end position="295"/>
    </location>
</feature>
<dbReference type="SUPFAM" id="SSF81383">
    <property type="entry name" value="F-box domain"/>
    <property type="match status" value="1"/>
</dbReference>
<name>A0A6G1M3W5_ORBOL</name>
<dbReference type="OrthoDB" id="5377956at2759"/>
<accession>A0A6G1M3W5</accession>
<reference evidence="3" key="1">
    <citation type="submission" date="2019-06" db="EMBL/GenBank/DDBJ databases">
        <authorList>
            <person name="Palmer J.M."/>
        </authorList>
    </citation>
    <scope>NUCLEOTIDE SEQUENCE</scope>
    <source>
        <strain evidence="3">TWF679</strain>
    </source>
</reference>
<feature type="compositionally biased region" description="Basic and acidic residues" evidence="1">
    <location>
        <begin position="263"/>
        <end position="276"/>
    </location>
</feature>
<feature type="compositionally biased region" description="Acidic residues" evidence="1">
    <location>
        <begin position="229"/>
        <end position="255"/>
    </location>
</feature>
<dbReference type="InterPro" id="IPR001810">
    <property type="entry name" value="F-box_dom"/>
</dbReference>
<dbReference type="Proteomes" id="UP000614610">
    <property type="component" value="Unassembled WGS sequence"/>
</dbReference>
<sequence>MATQVVFRLPELLGQILSYLDPLFLIYIRRVSTAFNEAITTSKKVRFYIDDNHIYGYNPSDVFLRSERIFTPAGLHFFSGFWKELAPYLMRIEKGASRNKIRMDINTGRIVLPYKIRELYAKYEPIITQFRMINENVRVRGWDLIKSKHWREVDLDTTEYENIFLKMARHPLYKEYLPFRIMVDLLSFAYEFAFDENLVEQSGEQSGAGAFNKWSAFAGFKVDAVVYNEENEEESQDGEGDEEEEGEEGGEDDTEGAQSEQNANKDEGEKKNKGKESSGGGGPDKDFDGDSKEGDENTEEEETDLEEGPTDSDDSEDYDGDPTDFWAMLRRQGEEYPGPWRQKKHLNVEYRYVGDYVQFRPLRKRRTVRRPRDEVGRLRYPKIMELTDKEKMMGPEMCEKSENITEVLKFGVIKPWELKVKSPPAGFGGRKATPGVDDEVRFGSRNWAHYSFRKGEPDNDTVSEILSLVQDSLNLS</sequence>
<feature type="domain" description="F-box" evidence="2">
    <location>
        <begin position="8"/>
        <end position="44"/>
    </location>
</feature>
<dbReference type="Pfam" id="PF00646">
    <property type="entry name" value="F-box"/>
    <property type="match status" value="1"/>
</dbReference>
<comment type="caution">
    <text evidence="3">The sequence shown here is derived from an EMBL/GenBank/DDBJ whole genome shotgun (WGS) entry which is preliminary data.</text>
</comment>
<protein>
    <recommendedName>
        <fullName evidence="2">F-box domain-containing protein</fullName>
    </recommendedName>
</protein>
<dbReference type="EMBL" id="WIWT01000036">
    <property type="protein sequence ID" value="KAF3210813.1"/>
    <property type="molecule type" value="Genomic_DNA"/>
</dbReference>
<evidence type="ECO:0000256" key="1">
    <source>
        <dbReference type="SAM" id="MobiDB-lite"/>
    </source>
</evidence>
<dbReference type="InterPro" id="IPR036047">
    <property type="entry name" value="F-box-like_dom_sf"/>
</dbReference>
<evidence type="ECO:0000313" key="3">
    <source>
        <dbReference type="EMBL" id="KAF3210813.1"/>
    </source>
</evidence>
<dbReference type="AlphaFoldDB" id="A0A6G1M3W5"/>
<feature type="compositionally biased region" description="Acidic residues" evidence="1">
    <location>
        <begin position="296"/>
        <end position="322"/>
    </location>
</feature>
<evidence type="ECO:0000259" key="2">
    <source>
        <dbReference type="Pfam" id="PF00646"/>
    </source>
</evidence>
<dbReference type="CDD" id="cd09917">
    <property type="entry name" value="F-box_SF"/>
    <property type="match status" value="1"/>
</dbReference>
<proteinExistence type="predicted"/>
<evidence type="ECO:0000313" key="4">
    <source>
        <dbReference type="Proteomes" id="UP000614610"/>
    </source>
</evidence>
<gene>
    <name evidence="3" type="ORF">TWF679_006600</name>
</gene>